<dbReference type="InterPro" id="IPR046863">
    <property type="entry name" value="MbnP-like_dom"/>
</dbReference>
<dbReference type="HOGENOM" id="CLU_1068710_0_0_10"/>
<feature type="domain" description="Copper-binding protein MbnP-like" evidence="1">
    <location>
        <begin position="36"/>
        <end position="215"/>
    </location>
</feature>
<proteinExistence type="predicted"/>
<evidence type="ECO:0000313" key="3">
    <source>
        <dbReference type="Proteomes" id="UP000005631"/>
    </source>
</evidence>
<name>G8R5T1_OWEHD</name>
<dbReference type="KEGG" id="oho:Oweho_3448"/>
<accession>G8R5T1</accession>
<evidence type="ECO:0000313" key="2">
    <source>
        <dbReference type="EMBL" id="AEV34397.1"/>
    </source>
</evidence>
<organism evidence="2 3">
    <name type="scientific">Owenweeksia hongkongensis (strain DSM 17368 / CIP 108786 / JCM 12287 / NRRL B-23963 / UST20020801)</name>
    <dbReference type="NCBI Taxonomy" id="926562"/>
    <lineage>
        <taxon>Bacteria</taxon>
        <taxon>Pseudomonadati</taxon>
        <taxon>Bacteroidota</taxon>
        <taxon>Flavobacteriia</taxon>
        <taxon>Flavobacteriales</taxon>
        <taxon>Owenweeksiaceae</taxon>
        <taxon>Owenweeksia</taxon>
    </lineage>
</organism>
<dbReference type="Pfam" id="PF20243">
    <property type="entry name" value="MbnP"/>
    <property type="match status" value="1"/>
</dbReference>
<dbReference type="STRING" id="926562.Oweho_3448"/>
<dbReference type="eggNOG" id="ENOG5030YB4">
    <property type="taxonomic scope" value="Bacteria"/>
</dbReference>
<protein>
    <recommendedName>
        <fullName evidence="1">Copper-binding protein MbnP-like domain-containing protein</fullName>
    </recommendedName>
</protein>
<dbReference type="EMBL" id="CP003156">
    <property type="protein sequence ID" value="AEV34397.1"/>
    <property type="molecule type" value="Genomic_DNA"/>
</dbReference>
<evidence type="ECO:0000259" key="1">
    <source>
        <dbReference type="Pfam" id="PF20243"/>
    </source>
</evidence>
<gene>
    <name evidence="2" type="ordered locus">Oweho_3448</name>
</gene>
<reference evidence="2 3" key="1">
    <citation type="journal article" date="2012" name="Stand. Genomic Sci.">
        <title>Genome sequence of the orange-pigmented seawater bacterium Owenweeksia hongkongensis type strain (UST20020801(T)).</title>
        <authorList>
            <person name="Riedel T."/>
            <person name="Held B."/>
            <person name="Nolan M."/>
            <person name="Lucas S."/>
            <person name="Lapidus A."/>
            <person name="Tice H."/>
            <person name="Del Rio T.G."/>
            <person name="Cheng J.F."/>
            <person name="Han C."/>
            <person name="Tapia R."/>
            <person name="Goodwin L.A."/>
            <person name="Pitluck S."/>
            <person name="Liolios K."/>
            <person name="Mavromatis K."/>
            <person name="Pagani I."/>
            <person name="Ivanova N."/>
            <person name="Mikhailova N."/>
            <person name="Pati A."/>
            <person name="Chen A."/>
            <person name="Palaniappan K."/>
            <person name="Rohde M."/>
            <person name="Tindall B.J."/>
            <person name="Detter J.C."/>
            <person name="Goker M."/>
            <person name="Woyke T."/>
            <person name="Bristow J."/>
            <person name="Eisen J.A."/>
            <person name="Markowitz V."/>
            <person name="Hugenholtz P."/>
            <person name="Klenk H.P."/>
            <person name="Kyrpides N.C."/>
        </authorList>
    </citation>
    <scope>NUCLEOTIDE SEQUENCE</scope>
    <source>
        <strain evidence="3">DSM 17368 / JCM 12287 / NRRL B-23963</strain>
    </source>
</reference>
<sequence length="248" mass="28385">MCNASQMKTLYIPVLLSLMLSSCSKDSNQETKQLGAIHFEFRHQAGGDSLNFDNTFYTNAAGNEYRVSYLKYFISGVCLYQNGALIHKSKARPTSINGKYLKYNNKLEQNIPVGKYDSISFSMGIVPEYNWHDAFELNYNDLGMYWPIDLGGGYHFMKFEGHWKDGDDFGTFAFHLGNNDNLLTVGFPYTQQIKDNITNHITIVMDVNEWFDNPYLYDLTKEDGYTMGNGSQMQILVNNGRNVFSILH</sequence>
<dbReference type="Proteomes" id="UP000005631">
    <property type="component" value="Chromosome"/>
</dbReference>
<keyword evidence="3" id="KW-1185">Reference proteome</keyword>
<dbReference type="AlphaFoldDB" id="G8R5T1"/>